<dbReference type="Proteomes" id="UP000467124">
    <property type="component" value="Unassembled WGS sequence"/>
</dbReference>
<evidence type="ECO:0000313" key="2">
    <source>
        <dbReference type="Proteomes" id="UP000467124"/>
    </source>
</evidence>
<dbReference type="AlphaFoldDB" id="A0A7K2IXG9"/>
<protein>
    <submittedName>
        <fullName evidence="1">Uncharacterized protein</fullName>
    </submittedName>
</protein>
<accession>A0A7K2IXG9</accession>
<dbReference type="RefSeq" id="WP_161111638.1">
    <property type="nucleotide sequence ID" value="NZ_WWHY01000001.1"/>
</dbReference>
<organism evidence="1 2">
    <name type="scientific">Nocardiopsis alba</name>
    <dbReference type="NCBI Taxonomy" id="53437"/>
    <lineage>
        <taxon>Bacteria</taxon>
        <taxon>Bacillati</taxon>
        <taxon>Actinomycetota</taxon>
        <taxon>Actinomycetes</taxon>
        <taxon>Streptosporangiales</taxon>
        <taxon>Nocardiopsidaceae</taxon>
        <taxon>Nocardiopsis</taxon>
    </lineage>
</organism>
<name>A0A7K2IXG9_9ACTN</name>
<comment type="caution">
    <text evidence="1">The sequence shown here is derived from an EMBL/GenBank/DDBJ whole genome shotgun (WGS) entry which is preliminary data.</text>
</comment>
<reference evidence="1 2" key="1">
    <citation type="journal article" date="2019" name="Nat. Commun.">
        <title>The antimicrobial potential of Streptomyces from insect microbiomes.</title>
        <authorList>
            <person name="Chevrette M.G."/>
            <person name="Carlson C.M."/>
            <person name="Ortega H.E."/>
            <person name="Thomas C."/>
            <person name="Ananiev G.E."/>
            <person name="Barns K.J."/>
            <person name="Book A.J."/>
            <person name="Cagnazzo J."/>
            <person name="Carlos C."/>
            <person name="Flanigan W."/>
            <person name="Grubbs K.J."/>
            <person name="Horn H.A."/>
            <person name="Hoffmann F.M."/>
            <person name="Klassen J.L."/>
            <person name="Knack J.J."/>
            <person name="Lewin G.R."/>
            <person name="McDonald B.R."/>
            <person name="Muller L."/>
            <person name="Melo W.G.P."/>
            <person name="Pinto-Tomas A.A."/>
            <person name="Schmitz A."/>
            <person name="Wendt-Pienkowski E."/>
            <person name="Wildman S."/>
            <person name="Zhao M."/>
            <person name="Zhang F."/>
            <person name="Bugni T.S."/>
            <person name="Andes D.R."/>
            <person name="Pupo M.T."/>
            <person name="Currie C.R."/>
        </authorList>
    </citation>
    <scope>NUCLEOTIDE SEQUENCE [LARGE SCALE GENOMIC DNA]</scope>
    <source>
        <strain evidence="1 2">SID5840</strain>
    </source>
</reference>
<proteinExistence type="predicted"/>
<sequence>MTDVDPGALALARMRARGTNLRIDGADPEAVHRSARAAGRVVLDTTVAGLPAHVLGWQEGHEPSPEEGRGVEHRRASRIDLEVFAACLGCCWSDRDSHPWPGVPRTREDILLAIGWARERDDRQAVSRYRSALERLERAQWVEFDGIHIHLGPRVRTWNRAEVDILRGVFDHLPRLSLAEEPEP</sequence>
<dbReference type="EMBL" id="WWHY01000001">
    <property type="protein sequence ID" value="MYR34671.1"/>
    <property type="molecule type" value="Genomic_DNA"/>
</dbReference>
<evidence type="ECO:0000313" key="1">
    <source>
        <dbReference type="EMBL" id="MYR34671.1"/>
    </source>
</evidence>
<gene>
    <name evidence="1" type="ORF">GTW20_21070</name>
</gene>